<sequence>MYGVRAVQHFRIHYHIQRCLTILHRAGLNNAKSLATGDQSMPNTQRLGLFAAPNDAEERQCSGSKQPCKMLVCRGRIYCPSPAIQQDKAPRLMNRLAVRTWELYVGIISISTLKQIARELIFQTRTTYGVFKAKSSFFNEGMSVENDRLSKWMLRLDERALENAAYTETPPGGLVDEGMM</sequence>
<gene>
    <name evidence="1" type="ORF">BU24DRAFT_265747</name>
</gene>
<dbReference type="AlphaFoldDB" id="A0A6A5XGA3"/>
<proteinExistence type="predicted"/>
<dbReference type="EMBL" id="ML978073">
    <property type="protein sequence ID" value="KAF2011886.1"/>
    <property type="molecule type" value="Genomic_DNA"/>
</dbReference>
<dbReference type="Proteomes" id="UP000799778">
    <property type="component" value="Unassembled WGS sequence"/>
</dbReference>
<organism evidence="1 2">
    <name type="scientific">Aaosphaeria arxii CBS 175.79</name>
    <dbReference type="NCBI Taxonomy" id="1450172"/>
    <lineage>
        <taxon>Eukaryota</taxon>
        <taxon>Fungi</taxon>
        <taxon>Dikarya</taxon>
        <taxon>Ascomycota</taxon>
        <taxon>Pezizomycotina</taxon>
        <taxon>Dothideomycetes</taxon>
        <taxon>Pleosporomycetidae</taxon>
        <taxon>Pleosporales</taxon>
        <taxon>Pleosporales incertae sedis</taxon>
        <taxon>Aaosphaeria</taxon>
    </lineage>
</organism>
<keyword evidence="2" id="KW-1185">Reference proteome</keyword>
<accession>A0A6A5XGA3</accession>
<evidence type="ECO:0000313" key="1">
    <source>
        <dbReference type="EMBL" id="KAF2011886.1"/>
    </source>
</evidence>
<dbReference type="RefSeq" id="XP_033380225.1">
    <property type="nucleotide sequence ID" value="XM_033522543.1"/>
</dbReference>
<reference evidence="1" key="1">
    <citation type="journal article" date="2020" name="Stud. Mycol.">
        <title>101 Dothideomycetes genomes: a test case for predicting lifestyles and emergence of pathogens.</title>
        <authorList>
            <person name="Haridas S."/>
            <person name="Albert R."/>
            <person name="Binder M."/>
            <person name="Bloem J."/>
            <person name="Labutti K."/>
            <person name="Salamov A."/>
            <person name="Andreopoulos B."/>
            <person name="Baker S."/>
            <person name="Barry K."/>
            <person name="Bills G."/>
            <person name="Bluhm B."/>
            <person name="Cannon C."/>
            <person name="Castanera R."/>
            <person name="Culley D."/>
            <person name="Daum C."/>
            <person name="Ezra D."/>
            <person name="Gonzalez J."/>
            <person name="Henrissat B."/>
            <person name="Kuo A."/>
            <person name="Liang C."/>
            <person name="Lipzen A."/>
            <person name="Lutzoni F."/>
            <person name="Magnuson J."/>
            <person name="Mondo S."/>
            <person name="Nolan M."/>
            <person name="Ohm R."/>
            <person name="Pangilinan J."/>
            <person name="Park H.-J."/>
            <person name="Ramirez L."/>
            <person name="Alfaro M."/>
            <person name="Sun H."/>
            <person name="Tritt A."/>
            <person name="Yoshinaga Y."/>
            <person name="Zwiers L.-H."/>
            <person name="Turgeon B."/>
            <person name="Goodwin S."/>
            <person name="Spatafora J."/>
            <person name="Crous P."/>
            <person name="Grigoriev I."/>
        </authorList>
    </citation>
    <scope>NUCLEOTIDE SEQUENCE</scope>
    <source>
        <strain evidence="1">CBS 175.79</strain>
    </source>
</reference>
<evidence type="ECO:0000313" key="2">
    <source>
        <dbReference type="Proteomes" id="UP000799778"/>
    </source>
</evidence>
<name>A0A6A5XGA3_9PLEO</name>
<protein>
    <submittedName>
        <fullName evidence="1">Uncharacterized protein</fullName>
    </submittedName>
</protein>
<dbReference type="GeneID" id="54279940"/>